<dbReference type="CDD" id="cd13539">
    <property type="entry name" value="PBP2_AvModA"/>
    <property type="match status" value="1"/>
</dbReference>
<dbReference type="NCBIfam" id="TIGR01256">
    <property type="entry name" value="modA"/>
    <property type="match status" value="1"/>
</dbReference>
<protein>
    <submittedName>
        <fullName evidence="5">Molybdate ABC transporter substrate-binding protein</fullName>
    </submittedName>
</protein>
<dbReference type="InterPro" id="IPR005950">
    <property type="entry name" value="ModA"/>
</dbReference>
<evidence type="ECO:0000256" key="4">
    <source>
        <dbReference type="SAM" id="SignalP"/>
    </source>
</evidence>
<dbReference type="InterPro" id="IPR050682">
    <property type="entry name" value="ModA/WtpA"/>
</dbReference>
<dbReference type="PANTHER" id="PTHR30632:SF14">
    <property type="entry name" value="TUNGSTATE_MOLYBDATE_CHROMATE-BINDING PROTEIN MODA"/>
    <property type="match status" value="1"/>
</dbReference>
<evidence type="ECO:0000256" key="2">
    <source>
        <dbReference type="ARBA" id="ARBA00022723"/>
    </source>
</evidence>
<dbReference type="Pfam" id="PF13531">
    <property type="entry name" value="SBP_bac_11"/>
    <property type="match status" value="1"/>
</dbReference>
<reference evidence="5 6" key="1">
    <citation type="submission" date="2020-08" db="EMBL/GenBank/DDBJ databases">
        <title>Novel species isolated from subtropical streams in China.</title>
        <authorList>
            <person name="Lu H."/>
        </authorList>
    </citation>
    <scope>NUCLEOTIDE SEQUENCE [LARGE SCALE GENOMIC DNA]</scope>
    <source>
        <strain evidence="5 6">KACC 16656</strain>
    </source>
</reference>
<keyword evidence="2" id="KW-0479">Metal-binding</keyword>
<accession>A0ABR6X758</accession>
<keyword evidence="3 4" id="KW-0732">Signal</keyword>
<name>A0ABR6X758_9BURK</name>
<dbReference type="EMBL" id="JACOFW010000018">
    <property type="protein sequence ID" value="MBC3808587.1"/>
    <property type="molecule type" value="Genomic_DNA"/>
</dbReference>
<dbReference type="PANTHER" id="PTHR30632">
    <property type="entry name" value="MOLYBDATE-BINDING PERIPLASMIC PROTEIN"/>
    <property type="match status" value="1"/>
</dbReference>
<comment type="caution">
    <text evidence="5">The sequence shown here is derived from an EMBL/GenBank/DDBJ whole genome shotgun (WGS) entry which is preliminary data.</text>
</comment>
<dbReference type="SUPFAM" id="SSF53850">
    <property type="entry name" value="Periplasmic binding protein-like II"/>
    <property type="match status" value="1"/>
</dbReference>
<feature type="chain" id="PRO_5046264519" evidence="4">
    <location>
        <begin position="24"/>
        <end position="253"/>
    </location>
</feature>
<sequence>MRDVKLLSISFALSFFSMGFSKADTLSVAVAANVQFAFDDLKEEFKKQTGHELKGIFNSSGKFVSQITNGAPFDVFMSADMDYPNVLYQQGFSSAAPKIYAYGSLVLWTNKNIDLQSWQVLLENEKIQKIAIANPKTAPYGRETMRALKFYKLDAAVESRLVYAESISQTNQYIYSGLVDVGFTAKSVVVSAEMRGKGQWIELPVNSYTPIAQGVIILKHGRENAPQMSQQFYEFLSSAKAKAILQKNGYAAP</sequence>
<evidence type="ECO:0000256" key="1">
    <source>
        <dbReference type="ARBA" id="ARBA00009175"/>
    </source>
</evidence>
<organism evidence="5 6">
    <name type="scientific">Undibacterium seohonense</name>
    <dbReference type="NCBI Taxonomy" id="1344950"/>
    <lineage>
        <taxon>Bacteria</taxon>
        <taxon>Pseudomonadati</taxon>
        <taxon>Pseudomonadota</taxon>
        <taxon>Betaproteobacteria</taxon>
        <taxon>Burkholderiales</taxon>
        <taxon>Oxalobacteraceae</taxon>
        <taxon>Undibacterium</taxon>
    </lineage>
</organism>
<evidence type="ECO:0000313" key="6">
    <source>
        <dbReference type="Proteomes" id="UP000648257"/>
    </source>
</evidence>
<dbReference type="Proteomes" id="UP000648257">
    <property type="component" value="Unassembled WGS sequence"/>
</dbReference>
<dbReference type="Gene3D" id="3.40.190.10">
    <property type="entry name" value="Periplasmic binding protein-like II"/>
    <property type="match status" value="2"/>
</dbReference>
<comment type="similarity">
    <text evidence="1">Belongs to the bacterial solute-binding protein ModA family.</text>
</comment>
<feature type="signal peptide" evidence="4">
    <location>
        <begin position="1"/>
        <end position="23"/>
    </location>
</feature>
<evidence type="ECO:0000256" key="3">
    <source>
        <dbReference type="ARBA" id="ARBA00022729"/>
    </source>
</evidence>
<gene>
    <name evidence="5" type="primary">modA</name>
    <name evidence="5" type="ORF">H8K52_14675</name>
</gene>
<dbReference type="PIRSF" id="PIRSF004846">
    <property type="entry name" value="ModA"/>
    <property type="match status" value="1"/>
</dbReference>
<evidence type="ECO:0000313" key="5">
    <source>
        <dbReference type="EMBL" id="MBC3808587.1"/>
    </source>
</evidence>
<proteinExistence type="inferred from homology"/>
<keyword evidence="6" id="KW-1185">Reference proteome</keyword>
<dbReference type="InterPro" id="IPR044084">
    <property type="entry name" value="AvModA-like_subst-bd"/>
</dbReference>